<evidence type="ECO:0000259" key="8">
    <source>
        <dbReference type="Pfam" id="PF13742"/>
    </source>
</evidence>
<feature type="domain" description="Exonuclease VII large subunit C-terminal" evidence="7">
    <location>
        <begin position="124"/>
        <end position="341"/>
    </location>
</feature>
<sequence>MSGAVYTVGQVNQYIKSLMDGDKVLGGLMIRGELSNYKMYPSGHHYFSLKDGEGAIRCVMFRREASTLRFRPQNGMQVVAFGRVTVFPRDGQYQLYCSQLSPDGLGALHLAFEACKEKLYREGLFDPAHKKPIPRYPGRIALITSAAGAAVRDMLRILKARWPMSQVYVLPVRVQGSEAPAEIAAALRWANRYQVADLIITGRGGGSMEDLWCFNDEGVARAIYDSEIPVISAVGHEPDVTIADFVADLRAATPSNAAELAVPDQSEVSAGLMQLQRRMHRAMARQLESAQNRLRNLSQRRVLTDPMAPIQDKRMLLDFQRERLTGAMTRRVAGEKERLASLAAGLDAMSPLKVLGRGYAVARKEDGTVIRSHTAVAPGDGLRLTVSDGVIDCRVSRCEERSQTHGRAKTEL</sequence>
<comment type="function">
    <text evidence="5">Bidirectionally degrades single-stranded DNA into large acid-insoluble oligonucleotides, which are then degraded further into small acid-soluble oligonucleotides.</text>
</comment>
<comment type="caution">
    <text evidence="9">The sequence shown here is derived from an EMBL/GenBank/DDBJ whole genome shotgun (WGS) entry which is preliminary data.</text>
</comment>
<evidence type="ECO:0000256" key="2">
    <source>
        <dbReference type="ARBA" id="ARBA00022722"/>
    </source>
</evidence>
<keyword evidence="3 5" id="KW-0378">Hydrolase</keyword>
<dbReference type="InterPro" id="IPR025824">
    <property type="entry name" value="OB-fold_nuc-bd_dom"/>
</dbReference>
<keyword evidence="4 5" id="KW-0269">Exonuclease</keyword>
<dbReference type="GO" id="GO:0003676">
    <property type="term" value="F:nucleic acid binding"/>
    <property type="evidence" value="ECO:0007669"/>
    <property type="project" value="InterPro"/>
</dbReference>
<dbReference type="GO" id="GO:0008855">
    <property type="term" value="F:exodeoxyribonuclease VII activity"/>
    <property type="evidence" value="ECO:0007669"/>
    <property type="project" value="UniProtKB-UniRule"/>
</dbReference>
<feature type="domain" description="OB-fold nucleic acid binding" evidence="8">
    <location>
        <begin position="6"/>
        <end position="100"/>
    </location>
</feature>
<dbReference type="NCBIfam" id="TIGR00237">
    <property type="entry name" value="xseA"/>
    <property type="match status" value="1"/>
</dbReference>
<protein>
    <recommendedName>
        <fullName evidence="5">Exodeoxyribonuclease 7 large subunit</fullName>
        <ecNumber evidence="5">3.1.11.6</ecNumber>
    </recommendedName>
    <alternativeName>
        <fullName evidence="5">Exodeoxyribonuclease VII large subunit</fullName>
        <shortName evidence="5">Exonuclease VII large subunit</shortName>
    </alternativeName>
</protein>
<dbReference type="Pfam" id="PF02601">
    <property type="entry name" value="Exonuc_VII_L"/>
    <property type="match status" value="1"/>
</dbReference>
<dbReference type="InterPro" id="IPR020579">
    <property type="entry name" value="Exonuc_VII_lsu_C"/>
</dbReference>
<comment type="subunit">
    <text evidence="5">Heterooligomer composed of large and small subunits.</text>
</comment>
<proteinExistence type="inferred from homology"/>
<dbReference type="AlphaFoldDB" id="A0A9D1RTX0"/>
<gene>
    <name evidence="5 9" type="primary">xseA</name>
    <name evidence="9" type="ORF">H9868_03815</name>
</gene>
<comment type="catalytic activity">
    <reaction evidence="5 6">
        <text>Exonucleolytic cleavage in either 5'- to 3'- or 3'- to 5'-direction to yield nucleoside 5'-phosphates.</text>
        <dbReference type="EC" id="3.1.11.6"/>
    </reaction>
</comment>
<dbReference type="InterPro" id="IPR003753">
    <property type="entry name" value="Exonuc_VII_L"/>
</dbReference>
<evidence type="ECO:0000256" key="6">
    <source>
        <dbReference type="RuleBase" id="RU004355"/>
    </source>
</evidence>
<evidence type="ECO:0000256" key="3">
    <source>
        <dbReference type="ARBA" id="ARBA00022801"/>
    </source>
</evidence>
<accession>A0A9D1RTX0</accession>
<reference evidence="9" key="1">
    <citation type="journal article" date="2021" name="PeerJ">
        <title>Extensive microbial diversity within the chicken gut microbiome revealed by metagenomics and culture.</title>
        <authorList>
            <person name="Gilroy R."/>
            <person name="Ravi A."/>
            <person name="Getino M."/>
            <person name="Pursley I."/>
            <person name="Horton D.L."/>
            <person name="Alikhan N.F."/>
            <person name="Baker D."/>
            <person name="Gharbi K."/>
            <person name="Hall N."/>
            <person name="Watson M."/>
            <person name="Adriaenssens E.M."/>
            <person name="Foster-Nyarko E."/>
            <person name="Jarju S."/>
            <person name="Secka A."/>
            <person name="Antonio M."/>
            <person name="Oren A."/>
            <person name="Chaudhuri R.R."/>
            <person name="La Ragione R."/>
            <person name="Hildebrand F."/>
            <person name="Pallen M.J."/>
        </authorList>
    </citation>
    <scope>NUCLEOTIDE SEQUENCE</scope>
    <source>
        <strain evidence="9">ChiGjej6B6-1540</strain>
    </source>
</reference>
<organism evidence="9 10">
    <name type="scientific">Candidatus Flavonifractor merdipullorum</name>
    <dbReference type="NCBI Taxonomy" id="2838590"/>
    <lineage>
        <taxon>Bacteria</taxon>
        <taxon>Bacillati</taxon>
        <taxon>Bacillota</taxon>
        <taxon>Clostridia</taxon>
        <taxon>Eubacteriales</taxon>
        <taxon>Oscillospiraceae</taxon>
        <taxon>Flavonifractor</taxon>
    </lineage>
</organism>
<comment type="subcellular location">
    <subcellularLocation>
        <location evidence="5 6">Cytoplasm</location>
    </subcellularLocation>
</comment>
<dbReference type="PANTHER" id="PTHR30008:SF0">
    <property type="entry name" value="EXODEOXYRIBONUCLEASE 7 LARGE SUBUNIT"/>
    <property type="match status" value="1"/>
</dbReference>
<dbReference type="GO" id="GO:0006308">
    <property type="term" value="P:DNA catabolic process"/>
    <property type="evidence" value="ECO:0007669"/>
    <property type="project" value="UniProtKB-UniRule"/>
</dbReference>
<evidence type="ECO:0000313" key="10">
    <source>
        <dbReference type="Proteomes" id="UP000824192"/>
    </source>
</evidence>
<dbReference type="EC" id="3.1.11.6" evidence="5"/>
<evidence type="ECO:0000256" key="4">
    <source>
        <dbReference type="ARBA" id="ARBA00022839"/>
    </source>
</evidence>
<dbReference type="PANTHER" id="PTHR30008">
    <property type="entry name" value="EXODEOXYRIBONUCLEASE 7 LARGE SUBUNIT"/>
    <property type="match status" value="1"/>
</dbReference>
<dbReference type="CDD" id="cd04489">
    <property type="entry name" value="ExoVII_LU_OBF"/>
    <property type="match status" value="1"/>
</dbReference>
<evidence type="ECO:0000313" key="9">
    <source>
        <dbReference type="EMBL" id="HIW93647.1"/>
    </source>
</evidence>
<dbReference type="Pfam" id="PF13742">
    <property type="entry name" value="tRNA_anti_2"/>
    <property type="match status" value="1"/>
</dbReference>
<dbReference type="GO" id="GO:0005737">
    <property type="term" value="C:cytoplasm"/>
    <property type="evidence" value="ECO:0007669"/>
    <property type="project" value="UniProtKB-SubCell"/>
</dbReference>
<keyword evidence="1 5" id="KW-0963">Cytoplasm</keyword>
<evidence type="ECO:0000256" key="5">
    <source>
        <dbReference type="HAMAP-Rule" id="MF_00378"/>
    </source>
</evidence>
<comment type="similarity">
    <text evidence="5 6">Belongs to the XseA family.</text>
</comment>
<dbReference type="Proteomes" id="UP000824192">
    <property type="component" value="Unassembled WGS sequence"/>
</dbReference>
<evidence type="ECO:0000256" key="1">
    <source>
        <dbReference type="ARBA" id="ARBA00022490"/>
    </source>
</evidence>
<dbReference type="EMBL" id="DXGA01000082">
    <property type="protein sequence ID" value="HIW93647.1"/>
    <property type="molecule type" value="Genomic_DNA"/>
</dbReference>
<dbReference type="GO" id="GO:0009318">
    <property type="term" value="C:exodeoxyribonuclease VII complex"/>
    <property type="evidence" value="ECO:0007669"/>
    <property type="project" value="UniProtKB-UniRule"/>
</dbReference>
<evidence type="ECO:0000259" key="7">
    <source>
        <dbReference type="Pfam" id="PF02601"/>
    </source>
</evidence>
<keyword evidence="2 5" id="KW-0540">Nuclease</keyword>
<name>A0A9D1RTX0_9FIRM</name>
<dbReference type="HAMAP" id="MF_00378">
    <property type="entry name" value="Exonuc_7_L"/>
    <property type="match status" value="1"/>
</dbReference>
<reference evidence="9" key="2">
    <citation type="submission" date="2021-04" db="EMBL/GenBank/DDBJ databases">
        <authorList>
            <person name="Gilroy R."/>
        </authorList>
    </citation>
    <scope>NUCLEOTIDE SEQUENCE</scope>
    <source>
        <strain evidence="9">ChiGjej6B6-1540</strain>
    </source>
</reference>